<proteinExistence type="predicted"/>
<name>A0ABP7E1T8_9MICO</name>
<keyword evidence="2" id="KW-1185">Reference proteome</keyword>
<evidence type="ECO:0000313" key="1">
    <source>
        <dbReference type="EMBL" id="GAA3713146.1"/>
    </source>
</evidence>
<evidence type="ECO:0000313" key="2">
    <source>
        <dbReference type="Proteomes" id="UP001501468"/>
    </source>
</evidence>
<dbReference type="Proteomes" id="UP001501468">
    <property type="component" value="Unassembled WGS sequence"/>
</dbReference>
<protein>
    <submittedName>
        <fullName evidence="1">Uncharacterized protein</fullName>
    </submittedName>
</protein>
<reference evidence="2" key="1">
    <citation type="journal article" date="2019" name="Int. J. Syst. Evol. Microbiol.">
        <title>The Global Catalogue of Microorganisms (GCM) 10K type strain sequencing project: providing services to taxonomists for standard genome sequencing and annotation.</title>
        <authorList>
            <consortium name="The Broad Institute Genomics Platform"/>
            <consortium name="The Broad Institute Genome Sequencing Center for Infectious Disease"/>
            <person name="Wu L."/>
            <person name="Ma J."/>
        </authorList>
    </citation>
    <scope>NUCLEOTIDE SEQUENCE [LARGE SCALE GENOMIC DNA]</scope>
    <source>
        <strain evidence="2">JCM 17125</strain>
    </source>
</reference>
<organism evidence="1 2">
    <name type="scientific">Terrabacter ginsenosidimutans</name>
    <dbReference type="NCBI Taxonomy" id="490575"/>
    <lineage>
        <taxon>Bacteria</taxon>
        <taxon>Bacillati</taxon>
        <taxon>Actinomycetota</taxon>
        <taxon>Actinomycetes</taxon>
        <taxon>Micrococcales</taxon>
        <taxon>Intrasporangiaceae</taxon>
        <taxon>Terrabacter</taxon>
    </lineage>
</organism>
<accession>A0ABP7E1T8</accession>
<comment type="caution">
    <text evidence="1">The sequence shown here is derived from an EMBL/GenBank/DDBJ whole genome shotgun (WGS) entry which is preliminary data.</text>
</comment>
<dbReference type="EMBL" id="BAABDC010000005">
    <property type="protein sequence ID" value="GAA3713146.1"/>
    <property type="molecule type" value="Genomic_DNA"/>
</dbReference>
<gene>
    <name evidence="1" type="ORF">GCM10022399_32370</name>
</gene>
<dbReference type="RefSeq" id="WP_344948804.1">
    <property type="nucleotide sequence ID" value="NZ_BAABDC010000005.1"/>
</dbReference>
<sequence length="329" mass="36079">MQPPPLPLDLGVRPFRTSEGLAAGVSRKRMRGQDLWTPTHGVRISSLPTTAVERARAFAVAAPADFAFSHVTAAQLLGIPLPYAAEDDCLIHIVTPTAANRIRRPEVCGHRGLETREVVEIEGLPVVAPADTWADLGELVGAGRPVGLDDLIVAGDAVANLMGGTTPLSRAVERRVRPRGKVTLTYAIPRIRLRSWSPMETRSRLMVVRAGLPEPAHNADLLSPTGLWLGCGDLVWEEQRVVGEYQGVEFHTRLGDQVHDGIRRGRIERGGWTVVQIAADDVFERECRAFKLRELAGHLGVNPHVLDLMGAEPQFFAPAQFARPRRRRS</sequence>